<dbReference type="EMBL" id="CABFNQ020000637">
    <property type="protein sequence ID" value="CAH0020203.1"/>
    <property type="molecule type" value="Genomic_DNA"/>
</dbReference>
<sequence length="416" mass="45788">MILVQTIWGLIILALSAAVAAQKPNVPLSSTSRWMVDRAGKRVKLRCINWPGHMETNIPEGLHRQTVDYIAGWIAQEGFNCVRLTFSIDMALNPNLPVEDSFRQGAAEGGVDEGAVMALYSQAVEKNPFLSSSTVLDVFGKVQDALWEKGVMTILDNHVSKAKWCCDLDDGNGWWKDAPGYIDANSKYFDSQNWLDGLKAMAQWSASREGIVGISLRNELRAHVTQIPWGGETWFDKMPQAADIVHAANPNALIIIGGLDGGTNLGALRDGSMPTDRWPGKNVWEAHAYSFTVTQPDFGSCTIRKTIYGFFFGFVLEQNKATTGPLFLSEFGVGMEGGPNDGLSDKDSSYLSCLVGYMENNDADWGMWSIAGTYYIRQGNVDVVDTWGALDNSWSGWRNAKFKGKLGKMFEVTQGP</sequence>
<dbReference type="Proteomes" id="UP000696573">
    <property type="component" value="Unassembled WGS sequence"/>
</dbReference>
<dbReference type="GO" id="GO:0000272">
    <property type="term" value="P:polysaccharide catabolic process"/>
    <property type="evidence" value="ECO:0007669"/>
    <property type="project" value="InterPro"/>
</dbReference>
<dbReference type="InterPro" id="IPR017853">
    <property type="entry name" value="GH"/>
</dbReference>
<feature type="signal peptide" evidence="5">
    <location>
        <begin position="1"/>
        <end position="21"/>
    </location>
</feature>
<feature type="chain" id="PRO_5040158112" description="Glycoside hydrolase family 5 domain-containing protein" evidence="5">
    <location>
        <begin position="22"/>
        <end position="416"/>
    </location>
</feature>
<evidence type="ECO:0000313" key="8">
    <source>
        <dbReference type="Proteomes" id="UP000696573"/>
    </source>
</evidence>
<dbReference type="InterPro" id="IPR001547">
    <property type="entry name" value="Glyco_hydro_5"/>
</dbReference>
<feature type="domain" description="Glycoside hydrolase family 5" evidence="6">
    <location>
        <begin position="66"/>
        <end position="370"/>
    </location>
</feature>
<evidence type="ECO:0000259" key="6">
    <source>
        <dbReference type="Pfam" id="PF00150"/>
    </source>
</evidence>
<keyword evidence="8" id="KW-1185">Reference proteome</keyword>
<evidence type="ECO:0000256" key="5">
    <source>
        <dbReference type="SAM" id="SignalP"/>
    </source>
</evidence>
<dbReference type="OrthoDB" id="442731at2759"/>
<protein>
    <recommendedName>
        <fullName evidence="6">Glycoside hydrolase family 5 domain-containing protein</fullName>
    </recommendedName>
</protein>
<comment type="caution">
    <text evidence="7">The sequence shown here is derived from an EMBL/GenBank/DDBJ whole genome shotgun (WGS) entry which is preliminary data.</text>
</comment>
<dbReference type="Pfam" id="PF00150">
    <property type="entry name" value="Cellulase"/>
    <property type="match status" value="1"/>
</dbReference>
<evidence type="ECO:0000256" key="4">
    <source>
        <dbReference type="RuleBase" id="RU361153"/>
    </source>
</evidence>
<dbReference type="SUPFAM" id="SSF51445">
    <property type="entry name" value="(Trans)glycosidases"/>
    <property type="match status" value="1"/>
</dbReference>
<accession>A0A9N9VCX6</accession>
<dbReference type="AlphaFoldDB" id="A0A9N9VCX6"/>
<name>A0A9N9VCX6_9HYPO</name>
<keyword evidence="2 4" id="KW-0378">Hydrolase</keyword>
<proteinExistence type="inferred from homology"/>
<evidence type="ECO:0000256" key="2">
    <source>
        <dbReference type="ARBA" id="ARBA00022801"/>
    </source>
</evidence>
<dbReference type="PANTHER" id="PTHR31263:SF0">
    <property type="entry name" value="CELLULASE FAMILY PROTEIN (AFU_ORTHOLOGUE AFUA_5G14560)"/>
    <property type="match status" value="1"/>
</dbReference>
<dbReference type="PANTHER" id="PTHR31263">
    <property type="entry name" value="CELLULASE FAMILY PROTEIN (AFU_ORTHOLOGUE AFUA_5G14560)"/>
    <property type="match status" value="1"/>
</dbReference>
<organism evidence="7 8">
    <name type="scientific">Clonostachys rhizophaga</name>
    <dbReference type="NCBI Taxonomy" id="160324"/>
    <lineage>
        <taxon>Eukaryota</taxon>
        <taxon>Fungi</taxon>
        <taxon>Dikarya</taxon>
        <taxon>Ascomycota</taxon>
        <taxon>Pezizomycotina</taxon>
        <taxon>Sordariomycetes</taxon>
        <taxon>Hypocreomycetidae</taxon>
        <taxon>Hypocreales</taxon>
        <taxon>Bionectriaceae</taxon>
        <taxon>Clonostachys</taxon>
    </lineage>
</organism>
<gene>
    <name evidence="7" type="ORF">CRHIZ90672A_00016957</name>
</gene>
<evidence type="ECO:0000256" key="3">
    <source>
        <dbReference type="ARBA" id="ARBA00023295"/>
    </source>
</evidence>
<dbReference type="Gene3D" id="3.20.20.80">
    <property type="entry name" value="Glycosidases"/>
    <property type="match status" value="1"/>
</dbReference>
<comment type="similarity">
    <text evidence="1 4">Belongs to the glycosyl hydrolase 5 (cellulase A) family.</text>
</comment>
<evidence type="ECO:0000256" key="1">
    <source>
        <dbReference type="ARBA" id="ARBA00005641"/>
    </source>
</evidence>
<reference evidence="7" key="1">
    <citation type="submission" date="2021-10" db="EMBL/GenBank/DDBJ databases">
        <authorList>
            <person name="Piombo E."/>
        </authorList>
    </citation>
    <scope>NUCLEOTIDE SEQUENCE</scope>
</reference>
<dbReference type="GO" id="GO:0004553">
    <property type="term" value="F:hydrolase activity, hydrolyzing O-glycosyl compounds"/>
    <property type="evidence" value="ECO:0007669"/>
    <property type="project" value="InterPro"/>
</dbReference>
<evidence type="ECO:0000313" key="7">
    <source>
        <dbReference type="EMBL" id="CAH0020203.1"/>
    </source>
</evidence>
<keyword evidence="5" id="KW-0732">Signal</keyword>
<keyword evidence="3 4" id="KW-0326">Glycosidase</keyword>